<protein>
    <submittedName>
        <fullName evidence="1">Uncharacterized protein</fullName>
    </submittedName>
</protein>
<keyword evidence="2" id="KW-1185">Reference proteome</keyword>
<dbReference type="RefSeq" id="WP_104509263.1">
    <property type="nucleotide sequence ID" value="NZ_JACIGC010000031.1"/>
</dbReference>
<evidence type="ECO:0000313" key="2">
    <source>
        <dbReference type="Proteomes" id="UP000239089"/>
    </source>
</evidence>
<proteinExistence type="predicted"/>
<name>A0A2S6N0W0_9HYPH</name>
<dbReference type="Proteomes" id="UP000239089">
    <property type="component" value="Unassembled WGS sequence"/>
</dbReference>
<dbReference type="OrthoDB" id="9973084at2"/>
<organism evidence="1 2">
    <name type="scientific">Rhodoblastus sphagnicola</name>
    <dbReference type="NCBI Taxonomy" id="333368"/>
    <lineage>
        <taxon>Bacteria</taxon>
        <taxon>Pseudomonadati</taxon>
        <taxon>Pseudomonadota</taxon>
        <taxon>Alphaproteobacteria</taxon>
        <taxon>Hyphomicrobiales</taxon>
        <taxon>Rhodoblastaceae</taxon>
        <taxon>Rhodoblastus</taxon>
    </lineage>
</organism>
<sequence>MNASPTPRVTFAARMTAERDTYADQLDDVRALLIEIEVYLASPKFHGADNDYAHVTTDILPKVRAARVAATPLVSRGRR</sequence>
<comment type="caution">
    <text evidence="1">The sequence shown here is derived from an EMBL/GenBank/DDBJ whole genome shotgun (WGS) entry which is preliminary data.</text>
</comment>
<dbReference type="EMBL" id="NHSJ01000112">
    <property type="protein sequence ID" value="PPQ28230.1"/>
    <property type="molecule type" value="Genomic_DNA"/>
</dbReference>
<reference evidence="1 2" key="1">
    <citation type="journal article" date="2018" name="Arch. Microbiol.">
        <title>New insights into the metabolic potential of the phototrophic purple bacterium Rhodopila globiformis DSM 161(T) from its draft genome sequence and evidence for a vanadium-dependent nitrogenase.</title>
        <authorList>
            <person name="Imhoff J.F."/>
            <person name="Rahn T."/>
            <person name="Kunzel S."/>
            <person name="Neulinger S.C."/>
        </authorList>
    </citation>
    <scope>NUCLEOTIDE SEQUENCE [LARGE SCALE GENOMIC DNA]</scope>
    <source>
        <strain evidence="1 2">DSM 16996</strain>
    </source>
</reference>
<evidence type="ECO:0000313" key="1">
    <source>
        <dbReference type="EMBL" id="PPQ28230.1"/>
    </source>
</evidence>
<dbReference type="AlphaFoldDB" id="A0A2S6N0W0"/>
<accession>A0A2S6N0W0</accession>
<gene>
    <name evidence="1" type="ORF">CCR94_18195</name>
</gene>